<dbReference type="Pfam" id="PF01344">
    <property type="entry name" value="Kelch_1"/>
    <property type="match status" value="1"/>
</dbReference>
<accession>A0AAD8EMV7</accession>
<dbReference type="PANTHER" id="PTHR46428">
    <property type="entry name" value="KELCH DOMAIN-CONTAINING PROTEIN 10"/>
    <property type="match status" value="1"/>
</dbReference>
<keyword evidence="2" id="KW-0677">Repeat</keyword>
<evidence type="ECO:0000313" key="6">
    <source>
        <dbReference type="Proteomes" id="UP001233999"/>
    </source>
</evidence>
<dbReference type="PANTHER" id="PTHR46428:SF1">
    <property type="entry name" value="KELCH DOMAIN-CONTAINING PROTEIN 10"/>
    <property type="match status" value="1"/>
</dbReference>
<sequence length="402" mass="45687">MNNNTYKFRPFVFIKCESNVTSNRYRIPKARSGHRIVCDANNLYSFGGYNPVVHNDSDTTDDPVWQENRPLFKELWKYNFASKIWKRLPCSGAIPNELASSAMLLKGGTMMIYGGTGYPFGTQCSNQLHVCNLRENYKIQLVKAKGSYPPQQYGQALVLDGPYLYTVGGTTGFDYTADVHRLDLRTGIWEEIYMCTGRICGEPQGRYRHELAFDNNKIYILGGGTAEEVYGFQEIPAFNLSTGLWENMVTRCDPDAPAPGIPASRRCHGCVQMSGTEHRQTAVYICGGYNGTEIFRDVWKLELQNLQWTLMVKTSFPYAVYFHSVAITPAGCMYSFGGITEGQNNTKRTADVHCAWMCIPKLSEICWQAILFYNPNLYRMPKDKLLNYGFPLEYVNRIDKVL</sequence>
<evidence type="ECO:0000256" key="2">
    <source>
        <dbReference type="ARBA" id="ARBA00022737"/>
    </source>
</evidence>
<evidence type="ECO:0000313" key="5">
    <source>
        <dbReference type="EMBL" id="KAJ9595694.1"/>
    </source>
</evidence>
<dbReference type="Gene3D" id="2.120.10.80">
    <property type="entry name" value="Kelch-type beta propeller"/>
    <property type="match status" value="2"/>
</dbReference>
<comment type="similarity">
    <text evidence="3">Belongs to the KLHDC10 family.</text>
</comment>
<dbReference type="InterPro" id="IPR052125">
    <property type="entry name" value="KLHDC10"/>
</dbReference>
<keyword evidence="1" id="KW-0880">Kelch repeat</keyword>
<dbReference type="EMBL" id="JASPKZ010002319">
    <property type="protein sequence ID" value="KAJ9595694.1"/>
    <property type="molecule type" value="Genomic_DNA"/>
</dbReference>
<evidence type="ECO:0000256" key="4">
    <source>
        <dbReference type="ARBA" id="ARBA00041041"/>
    </source>
</evidence>
<name>A0AAD8EMV7_DIPPU</name>
<keyword evidence="6" id="KW-1185">Reference proteome</keyword>
<dbReference type="SUPFAM" id="SSF117281">
    <property type="entry name" value="Kelch motif"/>
    <property type="match status" value="1"/>
</dbReference>
<proteinExistence type="inferred from homology"/>
<reference evidence="5" key="2">
    <citation type="submission" date="2023-05" db="EMBL/GenBank/DDBJ databases">
        <authorList>
            <person name="Fouks B."/>
        </authorList>
    </citation>
    <scope>NUCLEOTIDE SEQUENCE</scope>
    <source>
        <strain evidence="5">Stay&amp;Tobe</strain>
        <tissue evidence="5">Testes</tissue>
    </source>
</reference>
<dbReference type="InterPro" id="IPR015915">
    <property type="entry name" value="Kelch-typ_b-propeller"/>
</dbReference>
<dbReference type="GO" id="GO:0032874">
    <property type="term" value="P:positive regulation of stress-activated MAPK cascade"/>
    <property type="evidence" value="ECO:0007669"/>
    <property type="project" value="TreeGrafter"/>
</dbReference>
<dbReference type="InterPro" id="IPR006652">
    <property type="entry name" value="Kelch_1"/>
</dbReference>
<organism evidence="5 6">
    <name type="scientific">Diploptera punctata</name>
    <name type="common">Pacific beetle cockroach</name>
    <dbReference type="NCBI Taxonomy" id="6984"/>
    <lineage>
        <taxon>Eukaryota</taxon>
        <taxon>Metazoa</taxon>
        <taxon>Ecdysozoa</taxon>
        <taxon>Arthropoda</taxon>
        <taxon>Hexapoda</taxon>
        <taxon>Insecta</taxon>
        <taxon>Pterygota</taxon>
        <taxon>Neoptera</taxon>
        <taxon>Polyneoptera</taxon>
        <taxon>Dictyoptera</taxon>
        <taxon>Blattodea</taxon>
        <taxon>Blaberoidea</taxon>
        <taxon>Blaberidae</taxon>
        <taxon>Diplopterinae</taxon>
        <taxon>Diploptera</taxon>
    </lineage>
</organism>
<protein>
    <recommendedName>
        <fullName evidence="4">Kelch domain-containing protein 10</fullName>
    </recommendedName>
</protein>
<dbReference type="Proteomes" id="UP001233999">
    <property type="component" value="Unassembled WGS sequence"/>
</dbReference>
<dbReference type="Pfam" id="PF24681">
    <property type="entry name" value="Kelch_KLHDC2_KLHL20_DRC7"/>
    <property type="match status" value="1"/>
</dbReference>
<evidence type="ECO:0000256" key="1">
    <source>
        <dbReference type="ARBA" id="ARBA00022441"/>
    </source>
</evidence>
<reference evidence="5" key="1">
    <citation type="journal article" date="2023" name="IScience">
        <title>Live-bearing cockroach genome reveals convergent evolutionary mechanisms linked to viviparity in insects and beyond.</title>
        <authorList>
            <person name="Fouks B."/>
            <person name="Harrison M.C."/>
            <person name="Mikhailova A.A."/>
            <person name="Marchal E."/>
            <person name="English S."/>
            <person name="Carruthers M."/>
            <person name="Jennings E.C."/>
            <person name="Chiamaka E.L."/>
            <person name="Frigard R.A."/>
            <person name="Pippel M."/>
            <person name="Attardo G.M."/>
            <person name="Benoit J.B."/>
            <person name="Bornberg-Bauer E."/>
            <person name="Tobe S.S."/>
        </authorList>
    </citation>
    <scope>NUCLEOTIDE SEQUENCE</scope>
    <source>
        <strain evidence="5">Stay&amp;Tobe</strain>
    </source>
</reference>
<evidence type="ECO:0000256" key="3">
    <source>
        <dbReference type="ARBA" id="ARBA00038487"/>
    </source>
</evidence>
<gene>
    <name evidence="5" type="ORF">L9F63_013107</name>
</gene>
<comment type="caution">
    <text evidence="5">The sequence shown here is derived from an EMBL/GenBank/DDBJ whole genome shotgun (WGS) entry which is preliminary data.</text>
</comment>
<dbReference type="AlphaFoldDB" id="A0AAD8EMV7"/>